<accession>A0ABD0Q2Q5</accession>
<dbReference type="AlphaFoldDB" id="A0ABD0Q2Q5"/>
<comment type="caution">
    <text evidence="3">The sequence shown here is derived from an EMBL/GenBank/DDBJ whole genome shotgun (WGS) entry which is preliminary data.</text>
</comment>
<feature type="non-terminal residue" evidence="3">
    <location>
        <position position="85"/>
    </location>
</feature>
<dbReference type="EMBL" id="JAMKFB020000011">
    <property type="protein sequence ID" value="KAL0180527.1"/>
    <property type="molecule type" value="Genomic_DNA"/>
</dbReference>
<evidence type="ECO:0000313" key="4">
    <source>
        <dbReference type="Proteomes" id="UP001529510"/>
    </source>
</evidence>
<evidence type="ECO:0000256" key="2">
    <source>
        <dbReference type="SAM" id="SignalP"/>
    </source>
</evidence>
<gene>
    <name evidence="3" type="ORF">M9458_022933</name>
</gene>
<keyword evidence="4" id="KW-1185">Reference proteome</keyword>
<feature type="compositionally biased region" description="Low complexity" evidence="1">
    <location>
        <begin position="57"/>
        <end position="66"/>
    </location>
</feature>
<feature type="non-terminal residue" evidence="3">
    <location>
        <position position="1"/>
    </location>
</feature>
<reference evidence="3 4" key="1">
    <citation type="submission" date="2024-05" db="EMBL/GenBank/DDBJ databases">
        <title>Genome sequencing and assembly of Indian major carp, Cirrhinus mrigala (Hamilton, 1822).</title>
        <authorList>
            <person name="Mohindra V."/>
            <person name="Chowdhury L.M."/>
            <person name="Lal K."/>
            <person name="Jena J.K."/>
        </authorList>
    </citation>
    <scope>NUCLEOTIDE SEQUENCE [LARGE SCALE GENOMIC DNA]</scope>
    <source>
        <strain evidence="3">CM1030</strain>
        <tissue evidence="3">Blood</tissue>
    </source>
</reference>
<feature type="signal peptide" evidence="2">
    <location>
        <begin position="1"/>
        <end position="24"/>
    </location>
</feature>
<evidence type="ECO:0000313" key="3">
    <source>
        <dbReference type="EMBL" id="KAL0180527.1"/>
    </source>
</evidence>
<feature type="chain" id="PRO_5044881302" evidence="2">
    <location>
        <begin position="25"/>
        <end position="85"/>
    </location>
</feature>
<feature type="region of interest" description="Disordered" evidence="1">
    <location>
        <begin position="56"/>
        <end position="85"/>
    </location>
</feature>
<evidence type="ECO:0000256" key="1">
    <source>
        <dbReference type="SAM" id="MobiDB-lite"/>
    </source>
</evidence>
<protein>
    <submittedName>
        <fullName evidence="3">Uncharacterized protein</fullName>
    </submittedName>
</protein>
<proteinExistence type="predicted"/>
<sequence length="85" mass="9112">TEARLVRLAVVPVLAAIVANGAEACRRSLRDGRPLVFRLPQNAPLLQRLPVPGHWFASGGSSGHRASGAEHHRQQHMGAGGAHRR</sequence>
<keyword evidence="2" id="KW-0732">Signal</keyword>
<name>A0ABD0Q2Q5_CIRMR</name>
<organism evidence="3 4">
    <name type="scientific">Cirrhinus mrigala</name>
    <name type="common">Mrigala</name>
    <dbReference type="NCBI Taxonomy" id="683832"/>
    <lineage>
        <taxon>Eukaryota</taxon>
        <taxon>Metazoa</taxon>
        <taxon>Chordata</taxon>
        <taxon>Craniata</taxon>
        <taxon>Vertebrata</taxon>
        <taxon>Euteleostomi</taxon>
        <taxon>Actinopterygii</taxon>
        <taxon>Neopterygii</taxon>
        <taxon>Teleostei</taxon>
        <taxon>Ostariophysi</taxon>
        <taxon>Cypriniformes</taxon>
        <taxon>Cyprinidae</taxon>
        <taxon>Labeoninae</taxon>
        <taxon>Labeonini</taxon>
        <taxon>Cirrhinus</taxon>
    </lineage>
</organism>
<dbReference type="Proteomes" id="UP001529510">
    <property type="component" value="Unassembled WGS sequence"/>
</dbReference>